<evidence type="ECO:0000313" key="1">
    <source>
        <dbReference type="EMBL" id="TFZ03079.1"/>
    </source>
</evidence>
<sequence>MDHVLEQVLVLKKAIALASAQHSEALREVALLRAEQNRVTLPKALRVVNLIECEISYLQGELRRRLH</sequence>
<reference evidence="1 2" key="1">
    <citation type="submission" date="2019-03" db="EMBL/GenBank/DDBJ databases">
        <title>Ramlibacter henchirensis DSM 14656, whole genome shotgun sequence.</title>
        <authorList>
            <person name="Zhang X."/>
            <person name="Feng G."/>
            <person name="Zhu H."/>
        </authorList>
    </citation>
    <scope>NUCLEOTIDE SEQUENCE [LARGE SCALE GENOMIC DNA]</scope>
    <source>
        <strain evidence="1 2">DSM 14656</strain>
    </source>
</reference>
<dbReference type="RefSeq" id="WP_135264602.1">
    <property type="nucleotide sequence ID" value="NZ_SMLM01000002.1"/>
</dbReference>
<dbReference type="AlphaFoldDB" id="A0A4Z0BYR2"/>
<accession>A0A4Z0BYR2</accession>
<dbReference type="Proteomes" id="UP000298180">
    <property type="component" value="Unassembled WGS sequence"/>
</dbReference>
<comment type="caution">
    <text evidence="1">The sequence shown here is derived from an EMBL/GenBank/DDBJ whole genome shotgun (WGS) entry which is preliminary data.</text>
</comment>
<evidence type="ECO:0000313" key="2">
    <source>
        <dbReference type="Proteomes" id="UP000298180"/>
    </source>
</evidence>
<organism evidence="1 2">
    <name type="scientific">Ramlibacter henchirensis</name>
    <dbReference type="NCBI Taxonomy" id="204072"/>
    <lineage>
        <taxon>Bacteria</taxon>
        <taxon>Pseudomonadati</taxon>
        <taxon>Pseudomonadota</taxon>
        <taxon>Betaproteobacteria</taxon>
        <taxon>Burkholderiales</taxon>
        <taxon>Comamonadaceae</taxon>
        <taxon>Ramlibacter</taxon>
    </lineage>
</organism>
<gene>
    <name evidence="1" type="ORF">EZ313_17860</name>
</gene>
<protein>
    <submittedName>
        <fullName evidence="1">Uncharacterized protein</fullName>
    </submittedName>
</protein>
<proteinExistence type="predicted"/>
<name>A0A4Z0BYR2_9BURK</name>
<dbReference type="EMBL" id="SMLM01000002">
    <property type="protein sequence ID" value="TFZ03079.1"/>
    <property type="molecule type" value="Genomic_DNA"/>
</dbReference>
<keyword evidence="2" id="KW-1185">Reference proteome</keyword>